<dbReference type="AlphaFoldDB" id="I3T897"/>
<evidence type="ECO:0000313" key="1">
    <source>
        <dbReference type="EMBL" id="AFK48739.1"/>
    </source>
</evidence>
<organism evidence="1">
    <name type="scientific">Lotus japonicus</name>
    <name type="common">Lotus corniculatus var. japonicus</name>
    <dbReference type="NCBI Taxonomy" id="34305"/>
    <lineage>
        <taxon>Eukaryota</taxon>
        <taxon>Viridiplantae</taxon>
        <taxon>Streptophyta</taxon>
        <taxon>Embryophyta</taxon>
        <taxon>Tracheophyta</taxon>
        <taxon>Spermatophyta</taxon>
        <taxon>Magnoliopsida</taxon>
        <taxon>eudicotyledons</taxon>
        <taxon>Gunneridae</taxon>
        <taxon>Pentapetalae</taxon>
        <taxon>rosids</taxon>
        <taxon>fabids</taxon>
        <taxon>Fabales</taxon>
        <taxon>Fabaceae</taxon>
        <taxon>Papilionoideae</taxon>
        <taxon>50 kb inversion clade</taxon>
        <taxon>NPAAA clade</taxon>
        <taxon>Hologalegina</taxon>
        <taxon>robinioid clade</taxon>
        <taxon>Loteae</taxon>
        <taxon>Lotus</taxon>
    </lineage>
</organism>
<accession>I3T897</accession>
<sequence length="75" mass="8157">MKMKKTPLARSKAKYTSAFPEGRLLVADWKLPGISLTPLETTLKVPVTVLLADLTADSRSKAIPELEVSCDVDEA</sequence>
<dbReference type="EMBL" id="BT148945">
    <property type="protein sequence ID" value="AFK48739.1"/>
    <property type="molecule type" value="mRNA"/>
</dbReference>
<reference evidence="1" key="1">
    <citation type="submission" date="2012-05" db="EMBL/GenBank/DDBJ databases">
        <authorList>
            <person name="Krishnakumar V."/>
            <person name="Cheung F."/>
            <person name="Xiao Y."/>
            <person name="Chan A."/>
            <person name="Moskal W.A."/>
            <person name="Town C.D."/>
        </authorList>
    </citation>
    <scope>NUCLEOTIDE SEQUENCE</scope>
</reference>
<protein>
    <submittedName>
        <fullName evidence="1">Uncharacterized protein</fullName>
    </submittedName>
</protein>
<proteinExistence type="evidence at transcript level"/>
<name>I3T897_LOTJA</name>